<sequence length="126" mass="13606">MLFLLGLLSLVTGVAQAQTQAQIQACANSLALTSYEANPTWSTQDSTHYFNATYSYNPALCTSPRQVPVTRIYLADLSGPTYNCPKPPFDSSGVLYTQCTQTLGSIAQAAKDGDPDCESDRLSHYS</sequence>
<evidence type="ECO:0008006" key="4">
    <source>
        <dbReference type="Google" id="ProtNLM"/>
    </source>
</evidence>
<evidence type="ECO:0000313" key="2">
    <source>
        <dbReference type="EMBL" id="WWC69810.1"/>
    </source>
</evidence>
<protein>
    <recommendedName>
        <fullName evidence="4">Secreted protein</fullName>
    </recommendedName>
</protein>
<dbReference type="KEGG" id="kpin:30169617"/>
<name>A0AAJ8L592_9TREE</name>
<proteinExistence type="predicted"/>
<dbReference type="RefSeq" id="XP_019013183.2">
    <property type="nucleotide sequence ID" value="XM_019153022.2"/>
</dbReference>
<accession>A0AAJ8L592</accession>
<evidence type="ECO:0000313" key="3">
    <source>
        <dbReference type="Proteomes" id="UP000094020"/>
    </source>
</evidence>
<reference evidence="2" key="1">
    <citation type="submission" date="2013-07" db="EMBL/GenBank/DDBJ databases">
        <authorList>
            <consortium name="The Broad Institute Genome Sequencing Platform"/>
            <person name="Cuomo C."/>
            <person name="Litvintseva A."/>
            <person name="Chen Y."/>
            <person name="Heitman J."/>
            <person name="Sun S."/>
            <person name="Springer D."/>
            <person name="Dromer F."/>
            <person name="Young S.K."/>
            <person name="Zeng Q."/>
            <person name="Gargeya S."/>
            <person name="Fitzgerald M."/>
            <person name="Abouelleil A."/>
            <person name="Alvarado L."/>
            <person name="Berlin A.M."/>
            <person name="Chapman S.B."/>
            <person name="Dewar J."/>
            <person name="Goldberg J."/>
            <person name="Griggs A."/>
            <person name="Gujja S."/>
            <person name="Hansen M."/>
            <person name="Howarth C."/>
            <person name="Imamovic A."/>
            <person name="Larimer J."/>
            <person name="McCowan C."/>
            <person name="Murphy C."/>
            <person name="Pearson M."/>
            <person name="Priest M."/>
            <person name="Roberts A."/>
            <person name="Saif S."/>
            <person name="Shea T."/>
            <person name="Sykes S."/>
            <person name="Wortman J."/>
            <person name="Nusbaum C."/>
            <person name="Birren B."/>
        </authorList>
    </citation>
    <scope>NUCLEOTIDE SEQUENCE</scope>
    <source>
        <strain evidence="2">CBS 10737</strain>
    </source>
</reference>
<reference evidence="2" key="2">
    <citation type="submission" date="2024-02" db="EMBL/GenBank/DDBJ databases">
        <title>Comparative genomics of Cryptococcus and Kwoniella reveals pathogenesis evolution and contrasting modes of karyotype evolution via chromosome fusion or intercentromeric recombination.</title>
        <authorList>
            <person name="Coelho M.A."/>
            <person name="David-Palma M."/>
            <person name="Shea T."/>
            <person name="Bowers K."/>
            <person name="McGinley-Smith S."/>
            <person name="Mohammad A.W."/>
            <person name="Gnirke A."/>
            <person name="Yurkov A.M."/>
            <person name="Nowrousian M."/>
            <person name="Sun S."/>
            <person name="Cuomo C.A."/>
            <person name="Heitman J."/>
        </authorList>
    </citation>
    <scope>NUCLEOTIDE SEQUENCE</scope>
    <source>
        <strain evidence="2">CBS 10737</strain>
    </source>
</reference>
<dbReference type="EMBL" id="CP144522">
    <property type="protein sequence ID" value="WWC69810.1"/>
    <property type="molecule type" value="Genomic_DNA"/>
</dbReference>
<keyword evidence="3" id="KW-1185">Reference proteome</keyword>
<feature type="chain" id="PRO_5042488198" description="Secreted protein" evidence="1">
    <location>
        <begin position="18"/>
        <end position="126"/>
    </location>
</feature>
<dbReference type="Proteomes" id="UP000094020">
    <property type="component" value="Chromosome 4"/>
</dbReference>
<dbReference type="AlphaFoldDB" id="A0AAJ8L592"/>
<gene>
    <name evidence="2" type="ORF">I206_103753</name>
</gene>
<feature type="signal peptide" evidence="1">
    <location>
        <begin position="1"/>
        <end position="17"/>
    </location>
</feature>
<organism evidence="2 3">
    <name type="scientific">Kwoniella pini CBS 10737</name>
    <dbReference type="NCBI Taxonomy" id="1296096"/>
    <lineage>
        <taxon>Eukaryota</taxon>
        <taxon>Fungi</taxon>
        <taxon>Dikarya</taxon>
        <taxon>Basidiomycota</taxon>
        <taxon>Agaricomycotina</taxon>
        <taxon>Tremellomycetes</taxon>
        <taxon>Tremellales</taxon>
        <taxon>Cryptococcaceae</taxon>
        <taxon>Kwoniella</taxon>
    </lineage>
</organism>
<dbReference type="GeneID" id="30169617"/>
<keyword evidence="1" id="KW-0732">Signal</keyword>
<evidence type="ECO:0000256" key="1">
    <source>
        <dbReference type="SAM" id="SignalP"/>
    </source>
</evidence>